<dbReference type="SUPFAM" id="SSF116734">
    <property type="entry name" value="DNA methylase specificity domain"/>
    <property type="match status" value="1"/>
</dbReference>
<dbReference type="InterPro" id="IPR000055">
    <property type="entry name" value="Restrct_endonuc_typeI_TRD"/>
</dbReference>
<comment type="caution">
    <text evidence="5">The sequence shown here is derived from an EMBL/GenBank/DDBJ whole genome shotgun (WGS) entry which is preliminary data.</text>
</comment>
<dbReference type="InterPro" id="IPR044946">
    <property type="entry name" value="Restrct_endonuc_typeI_TRD_sf"/>
</dbReference>
<accession>A0ABR5PY99</accession>
<dbReference type="Gene3D" id="1.10.287.1120">
    <property type="entry name" value="Bipartite methylase S protein"/>
    <property type="match status" value="1"/>
</dbReference>
<evidence type="ECO:0000256" key="1">
    <source>
        <dbReference type="ARBA" id="ARBA00010923"/>
    </source>
</evidence>
<evidence type="ECO:0000259" key="4">
    <source>
        <dbReference type="Pfam" id="PF01420"/>
    </source>
</evidence>
<name>A0ABR5PY99_9ACTN</name>
<dbReference type="PANTHER" id="PTHR30408">
    <property type="entry name" value="TYPE-1 RESTRICTION ENZYME ECOKI SPECIFICITY PROTEIN"/>
    <property type="match status" value="1"/>
</dbReference>
<dbReference type="CDD" id="cd17275">
    <property type="entry name" value="RMtype1_S_MjaORF132P-TRD1-CR1_like"/>
    <property type="match status" value="1"/>
</dbReference>
<keyword evidence="6" id="KW-1185">Reference proteome</keyword>
<comment type="similarity">
    <text evidence="1">Belongs to the type-I restriction system S methylase family.</text>
</comment>
<dbReference type="Gene3D" id="3.90.220.20">
    <property type="entry name" value="DNA methylase specificity domains"/>
    <property type="match status" value="1"/>
</dbReference>
<sequence length="191" mass="21009">MPSSWEQRKLGEIIQLGGSGGTPSATNPNYYGGEIPFLGIADIEGRDIAHTAKTLTEEGLRNSAAWIVPAGAVSLAMYASVGKVGIIRQDTATSQAFYNMVFEDVAIRDFVFTRLEKADAGFEWEPYISTGTQRNLNADKVKAFAIAVPSSREAAKIGRYFANLDTLITLHQRKSEKLKQLKQSMLEKMFI</sequence>
<evidence type="ECO:0000313" key="6">
    <source>
        <dbReference type="Proteomes" id="UP000051927"/>
    </source>
</evidence>
<reference evidence="5 6" key="1">
    <citation type="journal article" date="2015" name="Genome Announc.">
        <title>Expanding the biotechnology potential of lactobacilli through comparative genomics of 213 strains and associated genera.</title>
        <authorList>
            <person name="Sun Z."/>
            <person name="Harris H.M."/>
            <person name="McCann A."/>
            <person name="Guo C."/>
            <person name="Argimon S."/>
            <person name="Zhang W."/>
            <person name="Yang X."/>
            <person name="Jeffery I.B."/>
            <person name="Cooney J.C."/>
            <person name="Kagawa T.F."/>
            <person name="Liu W."/>
            <person name="Song Y."/>
            <person name="Salvetti E."/>
            <person name="Wrobel A."/>
            <person name="Rasinkangas P."/>
            <person name="Parkhill J."/>
            <person name="Rea M.C."/>
            <person name="O'Sullivan O."/>
            <person name="Ritari J."/>
            <person name="Douillard F.P."/>
            <person name="Paul Ross R."/>
            <person name="Yang R."/>
            <person name="Briner A.E."/>
            <person name="Felis G.E."/>
            <person name="de Vos W.M."/>
            <person name="Barrangou R."/>
            <person name="Klaenhammer T.R."/>
            <person name="Caufield P.W."/>
            <person name="Cui Y."/>
            <person name="Zhang H."/>
            <person name="O'Toole P.W."/>
        </authorList>
    </citation>
    <scope>NUCLEOTIDE SEQUENCE [LARGE SCALE GENOMIC DNA]</scope>
    <source>
        <strain evidence="5 6">DSM 7090</strain>
    </source>
</reference>
<protein>
    <submittedName>
        <fullName evidence="5">HsdS specificity protein of type I restriction-modification system</fullName>
    </submittedName>
</protein>
<gene>
    <name evidence="5" type="ORF">IV60_GL001518</name>
</gene>
<dbReference type="RefSeq" id="WP_003150640.1">
    <property type="nucleotide sequence ID" value="NZ_JQCP01000005.1"/>
</dbReference>
<proteinExistence type="inferred from homology"/>
<evidence type="ECO:0000256" key="2">
    <source>
        <dbReference type="ARBA" id="ARBA00022747"/>
    </source>
</evidence>
<feature type="domain" description="Type I restriction modification DNA specificity" evidence="4">
    <location>
        <begin position="2"/>
        <end position="180"/>
    </location>
</feature>
<dbReference type="GeneID" id="84905268"/>
<dbReference type="Proteomes" id="UP000051927">
    <property type="component" value="Unassembled WGS sequence"/>
</dbReference>
<dbReference type="EMBL" id="JQCP01000005">
    <property type="protein sequence ID" value="KRO01349.1"/>
    <property type="molecule type" value="Genomic_DNA"/>
</dbReference>
<keyword evidence="3" id="KW-0238">DNA-binding</keyword>
<evidence type="ECO:0000256" key="3">
    <source>
        <dbReference type="ARBA" id="ARBA00023125"/>
    </source>
</evidence>
<dbReference type="PANTHER" id="PTHR30408:SF12">
    <property type="entry name" value="TYPE I RESTRICTION ENZYME MJAVIII SPECIFICITY SUBUNIT"/>
    <property type="match status" value="1"/>
</dbReference>
<organism evidence="5 6">
    <name type="scientific">Lancefieldella rimae</name>
    <dbReference type="NCBI Taxonomy" id="1383"/>
    <lineage>
        <taxon>Bacteria</taxon>
        <taxon>Bacillati</taxon>
        <taxon>Actinomycetota</taxon>
        <taxon>Coriobacteriia</taxon>
        <taxon>Coriobacteriales</taxon>
        <taxon>Atopobiaceae</taxon>
        <taxon>Lancefieldella</taxon>
    </lineage>
</organism>
<evidence type="ECO:0000313" key="5">
    <source>
        <dbReference type="EMBL" id="KRO01349.1"/>
    </source>
</evidence>
<keyword evidence="2" id="KW-0680">Restriction system</keyword>
<dbReference type="Pfam" id="PF01420">
    <property type="entry name" value="Methylase_S"/>
    <property type="match status" value="1"/>
</dbReference>
<dbReference type="InterPro" id="IPR052021">
    <property type="entry name" value="Type-I_RS_S_subunit"/>
</dbReference>